<dbReference type="InterPro" id="IPR031010">
    <property type="entry name" value="rSAM_mob_pairA"/>
</dbReference>
<proteinExistence type="predicted"/>
<reference evidence="1 2" key="1">
    <citation type="submission" date="2015-09" db="EMBL/GenBank/DDBJ databases">
        <authorList>
            <consortium name="Pathogen Informatics"/>
        </authorList>
    </citation>
    <scope>NUCLEOTIDE SEQUENCE [LARGE SCALE GENOMIC DNA]</scope>
    <source>
        <strain evidence="1 2">2789STDY5834841</strain>
    </source>
</reference>
<gene>
    <name evidence="1" type="ORF">ERS852456_01336</name>
</gene>
<accession>A0A174BH83</accession>
<dbReference type="InterPro" id="IPR011101">
    <property type="entry name" value="DUF5131"/>
</dbReference>
<evidence type="ECO:0000313" key="1">
    <source>
        <dbReference type="EMBL" id="CUN98976.1"/>
    </source>
</evidence>
<sequence length="229" mass="26791">MSICIKDQIQNMNIVIGCTVGCTYCYARNNVKRWHMIDNFADPEFFPGKLKMMEKKRPQNFLLTGMSDLSGWKPEWRDEVFAKIREKPQHQFLFLTKRPDLLDFDTDLGNAWFGVTVTRKAERWRIDALRKNVRAKHYHVTFEPLFDDPGTVDLSGVNWIVVGTMTGAQSRKIHTEPEWAWSLTDQAHKLGIPVFMKEDLVPIIGDENMIQEMPEEFNKVLEVQKSWKK</sequence>
<dbReference type="AlphaFoldDB" id="A0A174BH83"/>
<organism evidence="1 2">
    <name type="scientific">[Ruminococcus] torques</name>
    <dbReference type="NCBI Taxonomy" id="33039"/>
    <lineage>
        <taxon>Bacteria</taxon>
        <taxon>Bacillati</taxon>
        <taxon>Bacillota</taxon>
        <taxon>Clostridia</taxon>
        <taxon>Lachnospirales</taxon>
        <taxon>Lachnospiraceae</taxon>
        <taxon>Mediterraneibacter</taxon>
    </lineage>
</organism>
<evidence type="ECO:0000313" key="2">
    <source>
        <dbReference type="Proteomes" id="UP000095787"/>
    </source>
</evidence>
<dbReference type="EMBL" id="CYZO01000014">
    <property type="protein sequence ID" value="CUN98976.1"/>
    <property type="molecule type" value="Genomic_DNA"/>
</dbReference>
<dbReference type="PROSITE" id="PS51257">
    <property type="entry name" value="PROKAR_LIPOPROTEIN"/>
    <property type="match status" value="1"/>
</dbReference>
<dbReference type="NCBIfam" id="TIGR04471">
    <property type="entry name" value="rSAM_mob_pairA"/>
    <property type="match status" value="1"/>
</dbReference>
<name>A0A174BH83_9FIRM</name>
<protein>
    <submittedName>
        <fullName evidence="1">Bacteriophage protein gp37</fullName>
    </submittedName>
</protein>
<dbReference type="RefSeq" id="WP_009243669.1">
    <property type="nucleotide sequence ID" value="NZ_AP028249.1"/>
</dbReference>
<dbReference type="Proteomes" id="UP000095787">
    <property type="component" value="Unassembled WGS sequence"/>
</dbReference>
<dbReference type="Pfam" id="PF07505">
    <property type="entry name" value="DUF5131"/>
    <property type="match status" value="1"/>
</dbReference>